<gene>
    <name evidence="3" type="ORF">SAMN05192556_10336</name>
</gene>
<keyword evidence="1" id="KW-0732">Signal</keyword>
<dbReference type="AlphaFoldDB" id="A0A1M6SKK9"/>
<dbReference type="NCBIfam" id="TIGR01901">
    <property type="entry name" value="adhes_NPXG"/>
    <property type="match status" value="1"/>
</dbReference>
<evidence type="ECO:0000259" key="2">
    <source>
        <dbReference type="SMART" id="SM00912"/>
    </source>
</evidence>
<evidence type="ECO:0000313" key="3">
    <source>
        <dbReference type="EMBL" id="SHK45272.1"/>
    </source>
</evidence>
<dbReference type="InterPro" id="IPR010069">
    <property type="entry name" value="CdiA_FHA1_rpt"/>
</dbReference>
<dbReference type="NCBIfam" id="TIGR01731">
    <property type="entry name" value="fil_hemag_20aa"/>
    <property type="match status" value="3"/>
</dbReference>
<feature type="domain" description="Filamentous haemagglutinin FhaB/tRNA nuclease CdiA-like TPS" evidence="2">
    <location>
        <begin position="40"/>
        <end position="160"/>
    </location>
</feature>
<dbReference type="SUPFAM" id="SSF51126">
    <property type="entry name" value="Pectin lyase-like"/>
    <property type="match status" value="1"/>
</dbReference>
<dbReference type="InterPro" id="IPR011050">
    <property type="entry name" value="Pectin_lyase_fold/virulence"/>
</dbReference>
<protein>
    <submittedName>
        <fullName evidence="3">Filamentous hemagglutinin</fullName>
    </submittedName>
</protein>
<keyword evidence="4" id="KW-1185">Reference proteome</keyword>
<name>A0A1M6SKK9_9GAMM</name>
<dbReference type="SMART" id="SM00912">
    <property type="entry name" value="Haemagg_act"/>
    <property type="match status" value="1"/>
</dbReference>
<feature type="chain" id="PRO_5009920895" evidence="1">
    <location>
        <begin position="23"/>
        <end position="401"/>
    </location>
</feature>
<dbReference type="Gene3D" id="2.160.20.10">
    <property type="entry name" value="Single-stranded right-handed beta-helix, Pectin lyase-like"/>
    <property type="match status" value="1"/>
</dbReference>
<dbReference type="EMBL" id="FRAL01000003">
    <property type="protein sequence ID" value="SHK45272.1"/>
    <property type="molecule type" value="Genomic_DNA"/>
</dbReference>
<reference evidence="4" key="1">
    <citation type="submission" date="2016-11" db="EMBL/GenBank/DDBJ databases">
        <authorList>
            <person name="Varghese N."/>
            <person name="Submissions S."/>
        </authorList>
    </citation>
    <scope>NUCLEOTIDE SEQUENCE [LARGE SCALE GENOMIC DNA]</scope>
    <source>
        <strain evidence="4">ALO Sharm</strain>
    </source>
</reference>
<evidence type="ECO:0000313" key="4">
    <source>
        <dbReference type="Proteomes" id="UP000184248"/>
    </source>
</evidence>
<dbReference type="OrthoDB" id="2664633at2"/>
<organism evidence="3 4">
    <name type="scientific">Halomonas caseinilytica</name>
    <dbReference type="NCBI Taxonomy" id="438744"/>
    <lineage>
        <taxon>Bacteria</taxon>
        <taxon>Pseudomonadati</taxon>
        <taxon>Pseudomonadota</taxon>
        <taxon>Gammaproteobacteria</taxon>
        <taxon>Oceanospirillales</taxon>
        <taxon>Halomonadaceae</taxon>
        <taxon>Halomonas</taxon>
    </lineage>
</organism>
<proteinExistence type="predicted"/>
<accession>A0A1M6SKK9</accession>
<feature type="signal peptide" evidence="1">
    <location>
        <begin position="1"/>
        <end position="22"/>
    </location>
</feature>
<evidence type="ECO:0000256" key="1">
    <source>
        <dbReference type="SAM" id="SignalP"/>
    </source>
</evidence>
<sequence length="401" mass="40792">MKTLGSLLLVGAGVALSSSALAAGITINPAQSGTSVSLAENGTTLVDIVAPDANGISHNTYTDFNVGPNGVVLNNSTVRTQTELAGAIAGNANLGGHAASVILNEVVGANASQLGGALELAGADAKVILANPNGIACNGCRFRHIDQLDLVAGAPDTFNGELQGYRIDDGKITVAGGERMDASGTDELNLMANAILVEGTIEGNNVNLVANRGHLRPDGSIRSSDASGQFPTFAIDVAKFGGIRAANIQLVSGNRGGIGVNVDGHMLTSSEYASRGRIDIDSYGDINIGGLLDSTGSMELLTENSVRNRGTMQSGGELLAKAQDTIDNVGGGIASQDTMDLSAHHISNVGGDIQSYGALSLEDNTWFGINNTFGSIKSAKVITGDVPGWLYNIGGVVESGS</sequence>
<dbReference type="InterPro" id="IPR008638">
    <property type="entry name" value="FhaB/CdiA-like_TPS"/>
</dbReference>
<dbReference type="Pfam" id="PF05860">
    <property type="entry name" value="TPS"/>
    <property type="match status" value="1"/>
</dbReference>
<dbReference type="Proteomes" id="UP000184248">
    <property type="component" value="Unassembled WGS sequence"/>
</dbReference>
<dbReference type="InterPro" id="IPR012334">
    <property type="entry name" value="Pectin_lyas_fold"/>
</dbReference>
<dbReference type="RefSeq" id="WP_064699123.1">
    <property type="nucleotide sequence ID" value="NZ_BDEO01000006.1"/>
</dbReference>